<comment type="caution">
    <text evidence="6">The sequence shown here is derived from an EMBL/GenBank/DDBJ whole genome shotgun (WGS) entry which is preliminary data.</text>
</comment>
<feature type="signal peptide" evidence="4">
    <location>
        <begin position="1"/>
        <end position="30"/>
    </location>
</feature>
<keyword evidence="3" id="KW-0325">Glycoprotein</keyword>
<sequence length="477" mass="54197">MGDHLWGCGSNPLVLLLAVWVAVSAHGCFAQAGAAAATSPLLMSALECENMEEVLEHRICKYHNLYLWEGKFYYVSNEKVELPLVQNTYYRYHELWVSQSEIKPIVVAPAQLPFEWPPAEKVEVDEALLWFLRLAHNYGHMLGETAPTVHVLLCKQFGRCNFSRRALRGVRIFFTNTDNEPAEQHTSARDMWKCLAAELPLQITDASLKGKLVVMKSASTGIGPHCRAFKFCRDPWGRTTPPPKLMVSFKNRMTKCYDLPEHVAIPTDPPRMIIINRGYSLGRDIVNIDELIDHIRSKYDVDAEVYRLKDVTVQQQARYYARASIVMQVHGSAIGNLVFLPYNAVIIDVVPLSNADQFEWQRTIVEDFRPMNYGLITLPPQPTKFYARLLEHENDNPEMQALTPDQRQSMIESGVCPNEPQGLNEMCVNKWSLGWAAITIRIEDVDEALQHAIELVQGARQSGKHGKQRHRHAVPVT</sequence>
<feature type="domain" description="Glycosyltransferase 61 catalytic" evidence="5">
    <location>
        <begin position="264"/>
        <end position="347"/>
    </location>
</feature>
<evidence type="ECO:0000313" key="7">
    <source>
        <dbReference type="Proteomes" id="UP001489004"/>
    </source>
</evidence>
<dbReference type="GO" id="GO:0016763">
    <property type="term" value="F:pentosyltransferase activity"/>
    <property type="evidence" value="ECO:0007669"/>
    <property type="project" value="UniProtKB-ARBA"/>
</dbReference>
<dbReference type="GO" id="GO:0005794">
    <property type="term" value="C:Golgi apparatus"/>
    <property type="evidence" value="ECO:0007669"/>
    <property type="project" value="UniProtKB-ARBA"/>
</dbReference>
<proteinExistence type="predicted"/>
<dbReference type="EMBL" id="JALJOR010000007">
    <property type="protein sequence ID" value="KAK9814655.1"/>
    <property type="molecule type" value="Genomic_DNA"/>
</dbReference>
<dbReference type="AlphaFoldDB" id="A0AAW1Q1Q3"/>
<organism evidence="6 7">
    <name type="scientific">[Myrmecia] bisecta</name>
    <dbReference type="NCBI Taxonomy" id="41462"/>
    <lineage>
        <taxon>Eukaryota</taxon>
        <taxon>Viridiplantae</taxon>
        <taxon>Chlorophyta</taxon>
        <taxon>core chlorophytes</taxon>
        <taxon>Trebouxiophyceae</taxon>
        <taxon>Trebouxiales</taxon>
        <taxon>Trebouxiaceae</taxon>
        <taxon>Myrmecia</taxon>
    </lineage>
</organism>
<dbReference type="PANTHER" id="PTHR20961">
    <property type="entry name" value="GLYCOSYLTRANSFERASE"/>
    <property type="match status" value="1"/>
</dbReference>
<reference evidence="6 7" key="1">
    <citation type="journal article" date="2024" name="Nat. Commun.">
        <title>Phylogenomics reveals the evolutionary origins of lichenization in chlorophyte algae.</title>
        <authorList>
            <person name="Puginier C."/>
            <person name="Libourel C."/>
            <person name="Otte J."/>
            <person name="Skaloud P."/>
            <person name="Haon M."/>
            <person name="Grisel S."/>
            <person name="Petersen M."/>
            <person name="Berrin J.G."/>
            <person name="Delaux P.M."/>
            <person name="Dal Grande F."/>
            <person name="Keller J."/>
        </authorList>
    </citation>
    <scope>NUCLEOTIDE SEQUENCE [LARGE SCALE GENOMIC DNA]</scope>
    <source>
        <strain evidence="6 7">SAG 2043</strain>
    </source>
</reference>
<evidence type="ECO:0000256" key="4">
    <source>
        <dbReference type="SAM" id="SignalP"/>
    </source>
</evidence>
<evidence type="ECO:0000313" key="6">
    <source>
        <dbReference type="EMBL" id="KAK9814655.1"/>
    </source>
</evidence>
<accession>A0AAW1Q1Q3</accession>
<dbReference type="Proteomes" id="UP001489004">
    <property type="component" value="Unassembled WGS sequence"/>
</dbReference>
<evidence type="ECO:0000256" key="3">
    <source>
        <dbReference type="ARBA" id="ARBA00023180"/>
    </source>
</evidence>
<protein>
    <recommendedName>
        <fullName evidence="5">Glycosyltransferase 61 catalytic domain-containing protein</fullName>
    </recommendedName>
</protein>
<gene>
    <name evidence="6" type="ORF">WJX72_009307</name>
</gene>
<keyword evidence="1" id="KW-0328">Glycosyltransferase</keyword>
<evidence type="ECO:0000256" key="1">
    <source>
        <dbReference type="ARBA" id="ARBA00022676"/>
    </source>
</evidence>
<dbReference type="InterPro" id="IPR007657">
    <property type="entry name" value="Glycosyltransferase_61"/>
</dbReference>
<evidence type="ECO:0000259" key="5">
    <source>
        <dbReference type="Pfam" id="PF04577"/>
    </source>
</evidence>
<keyword evidence="7" id="KW-1185">Reference proteome</keyword>
<keyword evidence="2" id="KW-0808">Transferase</keyword>
<evidence type="ECO:0000256" key="2">
    <source>
        <dbReference type="ARBA" id="ARBA00022679"/>
    </source>
</evidence>
<feature type="chain" id="PRO_5043822421" description="Glycosyltransferase 61 catalytic domain-containing protein" evidence="4">
    <location>
        <begin position="31"/>
        <end position="477"/>
    </location>
</feature>
<dbReference type="Pfam" id="PF04577">
    <property type="entry name" value="Glyco_transf_61"/>
    <property type="match status" value="1"/>
</dbReference>
<dbReference type="InterPro" id="IPR049625">
    <property type="entry name" value="Glyco_transf_61_cat"/>
</dbReference>
<keyword evidence="4" id="KW-0732">Signal</keyword>
<name>A0AAW1Q1Q3_9CHLO</name>